<organism evidence="1 2">
    <name type="scientific">Elizabethkingia anophelis</name>
    <dbReference type="NCBI Taxonomy" id="1117645"/>
    <lineage>
        <taxon>Bacteria</taxon>
        <taxon>Pseudomonadati</taxon>
        <taxon>Bacteroidota</taxon>
        <taxon>Flavobacteriia</taxon>
        <taxon>Flavobacteriales</taxon>
        <taxon>Weeksellaceae</taxon>
        <taxon>Elizabethkingia</taxon>
    </lineage>
</organism>
<protein>
    <submittedName>
        <fullName evidence="1">Uncharacterized protein</fullName>
    </submittedName>
</protein>
<evidence type="ECO:0000313" key="2">
    <source>
        <dbReference type="Proteomes" id="UP000254876"/>
    </source>
</evidence>
<sequence>MRSDKVERKIFIILLVFGFTFLKSQKLSNTVRNDFCQNAKYNYFYGTNSFFALMNISLKKIGISDPYKMTEAVKNICNNVRLQDSFFESVHEISRGLDKQQYLSIGMNFQNVQILTVYMSNKNNTTYQPIQKKPDNRTSFEDTDGDHMEITKVISQKDKLKKYLPKKLTNINQLFSNSNFIERLNILVGNENFNFIKNVCIKDIFITDDSLYWTITGDKEEGFNKKNTDGYIIAIDRHKQTIFVGINRNNKKTLYGEEKVFPKEIYQWNLFIG</sequence>
<dbReference type="AlphaFoldDB" id="A0A7Z7PXY0"/>
<gene>
    <name evidence="1" type="ORF">NCTC10588_01055</name>
</gene>
<proteinExistence type="predicted"/>
<comment type="caution">
    <text evidence="1">The sequence shown here is derived from an EMBL/GenBank/DDBJ whole genome shotgun (WGS) entry which is preliminary data.</text>
</comment>
<reference evidence="1 2" key="1">
    <citation type="submission" date="2018-06" db="EMBL/GenBank/DDBJ databases">
        <authorList>
            <consortium name="Pathogen Informatics"/>
            <person name="Doyle S."/>
        </authorList>
    </citation>
    <scope>NUCLEOTIDE SEQUENCE [LARGE SCALE GENOMIC DNA]</scope>
    <source>
        <strain evidence="1 2">NCTC10588</strain>
    </source>
</reference>
<evidence type="ECO:0000313" key="1">
    <source>
        <dbReference type="EMBL" id="STC98291.1"/>
    </source>
</evidence>
<dbReference type="EMBL" id="UFYD01000001">
    <property type="protein sequence ID" value="STC98291.1"/>
    <property type="molecule type" value="Genomic_DNA"/>
</dbReference>
<accession>A0A7Z7PXY0</accession>
<name>A0A7Z7PXY0_9FLAO</name>
<dbReference type="RefSeq" id="WP_115172418.1">
    <property type="nucleotide sequence ID" value="NZ_JACLEQ010000006.1"/>
</dbReference>
<dbReference type="Proteomes" id="UP000254876">
    <property type="component" value="Unassembled WGS sequence"/>
</dbReference>